<feature type="domain" description="Pili assembly chaperone C-terminal" evidence="1">
    <location>
        <begin position="4"/>
        <end position="37"/>
    </location>
</feature>
<dbReference type="InterPro" id="IPR013783">
    <property type="entry name" value="Ig-like_fold"/>
</dbReference>
<comment type="caution">
    <text evidence="2">The sequence shown here is derived from an EMBL/GenBank/DDBJ whole genome shotgun (WGS) entry which is preliminary data.</text>
</comment>
<reference evidence="2" key="1">
    <citation type="journal article" date="2018" name="Genome Biol.">
        <title>SKESA: strategic k-mer extension for scrupulous assemblies.</title>
        <authorList>
            <person name="Souvorov A."/>
            <person name="Agarwala R."/>
            <person name="Lipman D.J."/>
        </authorList>
    </citation>
    <scope>NUCLEOTIDE SEQUENCE</scope>
    <source>
        <strain evidence="2">Salmonella enterica</strain>
    </source>
</reference>
<accession>A0A6X7PMU2</accession>
<sequence length="45" mass="4929">INNETIMLAPFSSADVALKSANANQYKMTIIDDHGNYISDNVSLK</sequence>
<feature type="non-terminal residue" evidence="2">
    <location>
        <position position="1"/>
    </location>
</feature>
<dbReference type="InterPro" id="IPR036316">
    <property type="entry name" value="Pili_assmbl_chap_C_dom_sf"/>
</dbReference>
<reference evidence="2" key="2">
    <citation type="submission" date="2019-10" db="EMBL/GenBank/DDBJ databases">
        <authorList>
            <consortium name="NCBI Pathogen Detection Project"/>
        </authorList>
    </citation>
    <scope>NUCLEOTIDE SEQUENCE</scope>
    <source>
        <strain evidence="2">Salmonella enterica</strain>
    </source>
</reference>
<organism evidence="2">
    <name type="scientific">Salmonella enterica I</name>
    <dbReference type="NCBI Taxonomy" id="59201"/>
    <lineage>
        <taxon>Bacteria</taxon>
        <taxon>Pseudomonadati</taxon>
        <taxon>Pseudomonadota</taxon>
        <taxon>Gammaproteobacteria</taxon>
        <taxon>Enterobacterales</taxon>
        <taxon>Enterobacteriaceae</taxon>
        <taxon>Salmonella</taxon>
    </lineage>
</organism>
<dbReference type="SUPFAM" id="SSF49584">
    <property type="entry name" value="Periplasmic chaperone C-domain"/>
    <property type="match status" value="1"/>
</dbReference>
<proteinExistence type="predicted"/>
<dbReference type="AlphaFoldDB" id="A0A6X7PMU2"/>
<gene>
    <name evidence="2" type="ORF">GB407_20830</name>
</gene>
<dbReference type="Pfam" id="PF02753">
    <property type="entry name" value="PapD_C"/>
    <property type="match status" value="1"/>
</dbReference>
<dbReference type="Gene3D" id="2.60.40.10">
    <property type="entry name" value="Immunoglobulins"/>
    <property type="match status" value="1"/>
</dbReference>
<name>A0A6X7PMU2_SALET</name>
<dbReference type="EMBL" id="DAAFUI010000119">
    <property type="protein sequence ID" value="HAB1526958.1"/>
    <property type="molecule type" value="Genomic_DNA"/>
</dbReference>
<dbReference type="InterPro" id="IPR016148">
    <property type="entry name" value="Pili_assmbl_chaperone_C"/>
</dbReference>
<evidence type="ECO:0000259" key="1">
    <source>
        <dbReference type="Pfam" id="PF02753"/>
    </source>
</evidence>
<protein>
    <submittedName>
        <fullName evidence="2">Molecular chaperone</fullName>
    </submittedName>
</protein>
<evidence type="ECO:0000313" key="2">
    <source>
        <dbReference type="EMBL" id="HAB1526958.1"/>
    </source>
</evidence>